<dbReference type="PRINTS" id="PR00080">
    <property type="entry name" value="SDRFAMILY"/>
</dbReference>
<dbReference type="PANTHER" id="PTHR48107">
    <property type="entry name" value="NADPH-DEPENDENT ALDEHYDE REDUCTASE-LIKE PROTEIN, CHLOROPLASTIC-RELATED"/>
    <property type="match status" value="1"/>
</dbReference>
<comment type="caution">
    <text evidence="4">The sequence shown here is derived from an EMBL/GenBank/DDBJ whole genome shotgun (WGS) entry which is preliminary data.</text>
</comment>
<dbReference type="OrthoDB" id="9803333at2"/>
<keyword evidence="2" id="KW-0560">Oxidoreductase</keyword>
<protein>
    <submittedName>
        <fullName evidence="4">NAD(P)-dependent oxidoreductase</fullName>
    </submittedName>
</protein>
<evidence type="ECO:0000256" key="3">
    <source>
        <dbReference type="SAM" id="MobiDB-lite"/>
    </source>
</evidence>
<sequence length="290" mass="31145">MNEDIKLGKDGFPKQAQKEQPGHTEEMHPQPIEVDENYKGSGKLKGKTAIITGGDSGIGRSVSLYFAKEGADVAIVYLNEHEDANKTKDMVANEGVRCMLLAGDVGDSSFCREIVDQVKSEFGKIDILVNNAAEQHVQESLLDISDEQLEKTFRTNIFSMFYLTKAALPHLSKGSSIINTASITAYQGHPQLMDYSSTKGAIVSFTRALANNIADKGIRVNGVAPGPIWTPLIPATFPADKVKEFGKNAPLGRAGQPSELAPAYVYLASDDSSYVSGQVIHVNGGSVVNG</sequence>
<dbReference type="RefSeq" id="WP_104849216.1">
    <property type="nucleotide sequence ID" value="NZ_PKOZ01000004.1"/>
</dbReference>
<dbReference type="FunFam" id="3.40.50.720:FF:000084">
    <property type="entry name" value="Short-chain dehydrogenase reductase"/>
    <property type="match status" value="1"/>
</dbReference>
<dbReference type="SUPFAM" id="SSF51735">
    <property type="entry name" value="NAD(P)-binding Rossmann-fold domains"/>
    <property type="match status" value="1"/>
</dbReference>
<dbReference type="InterPro" id="IPR036291">
    <property type="entry name" value="NAD(P)-bd_dom_sf"/>
</dbReference>
<dbReference type="PROSITE" id="PS00061">
    <property type="entry name" value="ADH_SHORT"/>
    <property type="match status" value="1"/>
</dbReference>
<accession>A0A2S7N050</accession>
<dbReference type="Pfam" id="PF13561">
    <property type="entry name" value="adh_short_C2"/>
    <property type="match status" value="1"/>
</dbReference>
<dbReference type="GO" id="GO:0016614">
    <property type="term" value="F:oxidoreductase activity, acting on CH-OH group of donors"/>
    <property type="evidence" value="ECO:0007669"/>
    <property type="project" value="UniProtKB-ARBA"/>
</dbReference>
<proteinExistence type="inferred from homology"/>
<name>A0A2S7N050_9BACI</name>
<evidence type="ECO:0000313" key="4">
    <source>
        <dbReference type="EMBL" id="PQD95461.1"/>
    </source>
</evidence>
<dbReference type="Proteomes" id="UP000239663">
    <property type="component" value="Unassembled WGS sequence"/>
</dbReference>
<dbReference type="InterPro" id="IPR020904">
    <property type="entry name" value="Sc_DH/Rdtase_CS"/>
</dbReference>
<dbReference type="AlphaFoldDB" id="A0A2S7N050"/>
<reference evidence="4 5" key="1">
    <citation type="submission" date="2017-12" db="EMBL/GenBank/DDBJ databases">
        <title>Taxonomic description and draft genome of Pradoshia cofamensis Gen. nov., sp. nov., a thermotolerant bacillale isolated from anterior gut of earthworm Eisenia fetida.</title>
        <authorList>
            <person name="Saha T."/>
            <person name="Chakraborty R."/>
        </authorList>
    </citation>
    <scope>NUCLEOTIDE SEQUENCE [LARGE SCALE GENOMIC DNA]</scope>
    <source>
        <strain evidence="4 5">EAG3</strain>
    </source>
</reference>
<dbReference type="InterPro" id="IPR002347">
    <property type="entry name" value="SDR_fam"/>
</dbReference>
<organism evidence="4 5">
    <name type="scientific">Pradoshia eiseniae</name>
    <dbReference type="NCBI Taxonomy" id="2064768"/>
    <lineage>
        <taxon>Bacteria</taxon>
        <taxon>Bacillati</taxon>
        <taxon>Bacillota</taxon>
        <taxon>Bacilli</taxon>
        <taxon>Bacillales</taxon>
        <taxon>Bacillaceae</taxon>
        <taxon>Pradoshia</taxon>
    </lineage>
</organism>
<dbReference type="PANTHER" id="PTHR48107:SF16">
    <property type="entry name" value="NADPH-DEPENDENT ALDEHYDE REDUCTASE 1, CHLOROPLASTIC"/>
    <property type="match status" value="1"/>
</dbReference>
<dbReference type="NCBIfam" id="NF005559">
    <property type="entry name" value="PRK07231.1"/>
    <property type="match status" value="1"/>
</dbReference>
<feature type="region of interest" description="Disordered" evidence="3">
    <location>
        <begin position="1"/>
        <end position="30"/>
    </location>
</feature>
<evidence type="ECO:0000313" key="5">
    <source>
        <dbReference type="Proteomes" id="UP000239663"/>
    </source>
</evidence>
<evidence type="ECO:0000256" key="2">
    <source>
        <dbReference type="ARBA" id="ARBA00023002"/>
    </source>
</evidence>
<dbReference type="EMBL" id="PKOZ01000004">
    <property type="protein sequence ID" value="PQD95461.1"/>
    <property type="molecule type" value="Genomic_DNA"/>
</dbReference>
<dbReference type="NCBIfam" id="NF005214">
    <property type="entry name" value="PRK06701.1"/>
    <property type="match status" value="1"/>
</dbReference>
<evidence type="ECO:0000256" key="1">
    <source>
        <dbReference type="ARBA" id="ARBA00006484"/>
    </source>
</evidence>
<comment type="similarity">
    <text evidence="1">Belongs to the short-chain dehydrogenases/reductases (SDR) family.</text>
</comment>
<feature type="compositionally biased region" description="Basic and acidic residues" evidence="3">
    <location>
        <begin position="1"/>
        <end position="28"/>
    </location>
</feature>
<dbReference type="CDD" id="cd05355">
    <property type="entry name" value="SDR_c1"/>
    <property type="match status" value="1"/>
</dbReference>
<dbReference type="Gene3D" id="3.40.50.720">
    <property type="entry name" value="NAD(P)-binding Rossmann-like Domain"/>
    <property type="match status" value="1"/>
</dbReference>
<dbReference type="GO" id="GO:0008206">
    <property type="term" value="P:bile acid metabolic process"/>
    <property type="evidence" value="ECO:0007669"/>
    <property type="project" value="UniProtKB-ARBA"/>
</dbReference>
<keyword evidence="5" id="KW-1185">Reference proteome</keyword>
<gene>
    <name evidence="4" type="ORF">CYL18_09255</name>
</gene>
<dbReference type="PRINTS" id="PR00081">
    <property type="entry name" value="GDHRDH"/>
</dbReference>